<evidence type="ECO:0000256" key="3">
    <source>
        <dbReference type="SAM" id="MobiDB-lite"/>
    </source>
</evidence>
<dbReference type="PANTHER" id="PTHR43072">
    <property type="entry name" value="N-ACETYLTRANSFERASE"/>
    <property type="match status" value="1"/>
</dbReference>
<dbReference type="HAMAP" id="MF_01698">
    <property type="entry name" value="MshD"/>
    <property type="match status" value="1"/>
</dbReference>
<dbReference type="CDD" id="cd04301">
    <property type="entry name" value="NAT_SF"/>
    <property type="match status" value="2"/>
</dbReference>
<dbReference type="Pfam" id="PF00583">
    <property type="entry name" value="Acetyltransf_1"/>
    <property type="match status" value="2"/>
</dbReference>
<dbReference type="AlphaFoldDB" id="A0A6J7DC17"/>
<dbReference type="EMBL" id="CAFBLM010000022">
    <property type="protein sequence ID" value="CAB4868217.1"/>
    <property type="molecule type" value="Genomic_DNA"/>
</dbReference>
<feature type="domain" description="N-acetyltransferase" evidence="4">
    <location>
        <begin position="158"/>
        <end position="341"/>
    </location>
</feature>
<gene>
    <name evidence="5" type="ORF">UFOPK3401_00646</name>
</gene>
<evidence type="ECO:0000313" key="5">
    <source>
        <dbReference type="EMBL" id="CAB4868217.1"/>
    </source>
</evidence>
<dbReference type="PIRSF" id="PIRSF021524">
    <property type="entry name" value="MSH_acetyltransferase"/>
    <property type="match status" value="1"/>
</dbReference>
<feature type="domain" description="N-acetyltransferase" evidence="4">
    <location>
        <begin position="8"/>
        <end position="150"/>
    </location>
</feature>
<dbReference type="SUPFAM" id="SSF55729">
    <property type="entry name" value="Acyl-CoA N-acyltransferases (Nat)"/>
    <property type="match status" value="1"/>
</dbReference>
<feature type="region of interest" description="Disordered" evidence="3">
    <location>
        <begin position="236"/>
        <end position="258"/>
    </location>
</feature>
<evidence type="ECO:0000256" key="1">
    <source>
        <dbReference type="ARBA" id="ARBA00022679"/>
    </source>
</evidence>
<sequence>MKQPLRLTESRRLSHVDLSAVNKLIEKVTDADGLRPLSEHVFLHLRHGGDSQVIHLLARDDSDELVGYAHLDITDAIEGSSAELCVDPAHRSQGVGSALVHKLQQEIPDHRLRLWAHGENSASMALATRMGFTRSRTLLQMRRSLFAPLPDPDLPAGITVRSFNVGSDETEWLATNHEAFANHPEQGSWDLSALDARMGEAWFDPAGFFVAIHEESQSMAGFHWTKVHGEIVTHEHDSQGMHSHETTTSKLSPDDAHQHGHDPIGEIYVIGVRPAFAGHGLGKALALIGLRYLRSLGLPDAMLYVEADNDPARKLYESLGFTHWDTDVMFAAPSPSGTIKG</sequence>
<dbReference type="InterPro" id="IPR000182">
    <property type="entry name" value="GNAT_dom"/>
</dbReference>
<dbReference type="NCBIfam" id="TIGR03448">
    <property type="entry name" value="mycothiol_MshD"/>
    <property type="match status" value="1"/>
</dbReference>
<dbReference type="InterPro" id="IPR016181">
    <property type="entry name" value="Acyl_CoA_acyltransferase"/>
</dbReference>
<dbReference type="GO" id="GO:0016747">
    <property type="term" value="F:acyltransferase activity, transferring groups other than amino-acyl groups"/>
    <property type="evidence" value="ECO:0007669"/>
    <property type="project" value="InterPro"/>
</dbReference>
<proteinExistence type="inferred from homology"/>
<protein>
    <submittedName>
        <fullName evidence="5">Unannotated protein</fullName>
    </submittedName>
</protein>
<evidence type="ECO:0000256" key="2">
    <source>
        <dbReference type="ARBA" id="ARBA00022737"/>
    </source>
</evidence>
<keyword evidence="1" id="KW-0808">Transferase</keyword>
<keyword evidence="2" id="KW-0677">Repeat</keyword>
<accession>A0A6J7DC17</accession>
<organism evidence="5">
    <name type="scientific">freshwater metagenome</name>
    <dbReference type="NCBI Taxonomy" id="449393"/>
    <lineage>
        <taxon>unclassified sequences</taxon>
        <taxon>metagenomes</taxon>
        <taxon>ecological metagenomes</taxon>
    </lineage>
</organism>
<dbReference type="PROSITE" id="PS51186">
    <property type="entry name" value="GNAT"/>
    <property type="match status" value="2"/>
</dbReference>
<dbReference type="Gene3D" id="3.40.630.30">
    <property type="match status" value="1"/>
</dbReference>
<reference evidence="5" key="1">
    <citation type="submission" date="2020-05" db="EMBL/GenBank/DDBJ databases">
        <authorList>
            <person name="Chiriac C."/>
            <person name="Salcher M."/>
            <person name="Ghai R."/>
            <person name="Kavagutti S V."/>
        </authorList>
    </citation>
    <scope>NUCLEOTIDE SEQUENCE</scope>
</reference>
<evidence type="ECO:0000259" key="4">
    <source>
        <dbReference type="PROSITE" id="PS51186"/>
    </source>
</evidence>
<dbReference type="InterPro" id="IPR017813">
    <property type="entry name" value="Mycothiol_AcTrfase"/>
</dbReference>
<name>A0A6J7DC17_9ZZZZ</name>